<dbReference type="EMBL" id="VLJV01000001">
    <property type="protein sequence ID" value="TWH21587.1"/>
    <property type="molecule type" value="Genomic_DNA"/>
</dbReference>
<feature type="domain" description="Alkyl sulfatase C-terminal" evidence="1">
    <location>
        <begin position="71"/>
        <end position="181"/>
    </location>
</feature>
<reference evidence="2 3" key="1">
    <citation type="submission" date="2019-07" db="EMBL/GenBank/DDBJ databases">
        <title>R&amp;d 2014.</title>
        <authorList>
            <person name="Klenk H.-P."/>
        </authorList>
    </citation>
    <scope>NUCLEOTIDE SEQUENCE [LARGE SCALE GENOMIC DNA]</scope>
    <source>
        <strain evidence="2 3">DSM 43194</strain>
    </source>
</reference>
<evidence type="ECO:0000313" key="3">
    <source>
        <dbReference type="Proteomes" id="UP000317303"/>
    </source>
</evidence>
<protein>
    <submittedName>
        <fullName evidence="2">Alkyl sulfatase-like protein</fullName>
    </submittedName>
</protein>
<comment type="caution">
    <text evidence="2">The sequence shown here is derived from an EMBL/GenBank/DDBJ whole genome shotgun (WGS) entry which is preliminary data.</text>
</comment>
<evidence type="ECO:0000259" key="1">
    <source>
        <dbReference type="Pfam" id="PF14864"/>
    </source>
</evidence>
<name>A0A660CIC7_9PSEU</name>
<evidence type="ECO:0000313" key="2">
    <source>
        <dbReference type="EMBL" id="TWH21587.1"/>
    </source>
</evidence>
<sequence length="184" mass="20303">MPTGSVLDEFARSIDIEVLSTEQFLRVLETLHMLDSAGAGIELSSLSTEVLAEVVSAASKDQLRALAKHPQLRALFLEEVFRRMADHFDAERAGDADIVVTWRFPNGDDYDRYQTVIEDGRCVSTADCVLTPDTTITAPFEDFLRVATGNARAASQFVRGKLKVKGDYTPAMRLLSFFDLPGAN</sequence>
<dbReference type="Pfam" id="PF14864">
    <property type="entry name" value="Alkyl_sulf_C"/>
    <property type="match status" value="1"/>
</dbReference>
<organism evidence="2 3">
    <name type="scientific">Prauserella rugosa</name>
    <dbReference type="NCBI Taxonomy" id="43354"/>
    <lineage>
        <taxon>Bacteria</taxon>
        <taxon>Bacillati</taxon>
        <taxon>Actinomycetota</taxon>
        <taxon>Actinomycetes</taxon>
        <taxon>Pseudonocardiales</taxon>
        <taxon>Pseudonocardiaceae</taxon>
        <taxon>Prauserella</taxon>
    </lineage>
</organism>
<dbReference type="InterPro" id="IPR029229">
    <property type="entry name" value="Alkyl_sulf_C"/>
</dbReference>
<dbReference type="RefSeq" id="WP_048807297.1">
    <property type="nucleotide sequence ID" value="NZ_JOIJ01000001.1"/>
</dbReference>
<dbReference type="SUPFAM" id="SSF55718">
    <property type="entry name" value="SCP-like"/>
    <property type="match status" value="1"/>
</dbReference>
<gene>
    <name evidence="2" type="ORF">JD82_03452</name>
</gene>
<keyword evidence="3" id="KW-1185">Reference proteome</keyword>
<proteinExistence type="predicted"/>
<dbReference type="Gene3D" id="3.30.1050.10">
    <property type="entry name" value="SCP2 sterol-binding domain"/>
    <property type="match status" value="1"/>
</dbReference>
<accession>A0A660CIC7</accession>
<dbReference type="InterPro" id="IPR036527">
    <property type="entry name" value="SCP2_sterol-bd_dom_sf"/>
</dbReference>
<dbReference type="Proteomes" id="UP000317303">
    <property type="component" value="Unassembled WGS sequence"/>
</dbReference>
<dbReference type="AlphaFoldDB" id="A0A660CIC7"/>